<gene>
    <name evidence="2" type="ORF">SteCoe_16645</name>
</gene>
<proteinExistence type="predicted"/>
<dbReference type="EMBL" id="MPUH01000334">
    <property type="protein sequence ID" value="OMJ82599.1"/>
    <property type="molecule type" value="Genomic_DNA"/>
</dbReference>
<keyword evidence="1" id="KW-0175">Coiled coil</keyword>
<keyword evidence="3" id="KW-1185">Reference proteome</keyword>
<organism evidence="2 3">
    <name type="scientific">Stentor coeruleus</name>
    <dbReference type="NCBI Taxonomy" id="5963"/>
    <lineage>
        <taxon>Eukaryota</taxon>
        <taxon>Sar</taxon>
        <taxon>Alveolata</taxon>
        <taxon>Ciliophora</taxon>
        <taxon>Postciliodesmatophora</taxon>
        <taxon>Heterotrichea</taxon>
        <taxon>Heterotrichida</taxon>
        <taxon>Stentoridae</taxon>
        <taxon>Stentor</taxon>
    </lineage>
</organism>
<sequence length="303" mass="34711">MSYVKMDQKDLGDRYYNSLHYLTAINPETLSDLESPMITDKSEPESQDMNSELNSMLESLSHTINVENRHRNTSEVFIPPAEFKDSDIGAKISYLHALAQSLHNFISTGRFTQVHFSQFSQQTIKEIIEAPKPRVRKDVVTKLVNCNEGVYLNQQDLKQLSSLLIGSCRDSSKNAVKELASVNKTKLENKKNEYKTLAEELDKLAITQEKKIFENTKLKKEYVLHRVKKFKHQIGNLEKQLEVSKGECEDLATQCSALREKLINKRKKMQDIISREGNNVDLRISVSKLDLKVPLKLSIGLRN</sequence>
<dbReference type="OrthoDB" id="10624166at2759"/>
<dbReference type="Proteomes" id="UP000187209">
    <property type="component" value="Unassembled WGS sequence"/>
</dbReference>
<dbReference type="AlphaFoldDB" id="A0A1R2C0U7"/>
<reference evidence="2 3" key="1">
    <citation type="submission" date="2016-11" db="EMBL/GenBank/DDBJ databases">
        <title>The macronuclear genome of Stentor coeruleus: a giant cell with tiny introns.</title>
        <authorList>
            <person name="Slabodnick M."/>
            <person name="Ruby J.G."/>
            <person name="Reiff S.B."/>
            <person name="Swart E.C."/>
            <person name="Gosai S."/>
            <person name="Prabakaran S."/>
            <person name="Witkowska E."/>
            <person name="Larue G.E."/>
            <person name="Fisher S."/>
            <person name="Freeman R.M."/>
            <person name="Gunawardena J."/>
            <person name="Chu W."/>
            <person name="Stover N.A."/>
            <person name="Gregory B.D."/>
            <person name="Nowacki M."/>
            <person name="Derisi J."/>
            <person name="Roy S.W."/>
            <person name="Marshall W.F."/>
            <person name="Sood P."/>
        </authorList>
    </citation>
    <scope>NUCLEOTIDE SEQUENCE [LARGE SCALE GENOMIC DNA]</scope>
    <source>
        <strain evidence="2">WM001</strain>
    </source>
</reference>
<protein>
    <submittedName>
        <fullName evidence="2">Uncharacterized protein</fullName>
    </submittedName>
</protein>
<accession>A0A1R2C0U7</accession>
<evidence type="ECO:0000256" key="1">
    <source>
        <dbReference type="SAM" id="Coils"/>
    </source>
</evidence>
<evidence type="ECO:0000313" key="2">
    <source>
        <dbReference type="EMBL" id="OMJ82599.1"/>
    </source>
</evidence>
<name>A0A1R2C0U7_9CILI</name>
<comment type="caution">
    <text evidence="2">The sequence shown here is derived from an EMBL/GenBank/DDBJ whole genome shotgun (WGS) entry which is preliminary data.</text>
</comment>
<evidence type="ECO:0000313" key="3">
    <source>
        <dbReference type="Proteomes" id="UP000187209"/>
    </source>
</evidence>
<feature type="coiled-coil region" evidence="1">
    <location>
        <begin position="184"/>
        <end position="254"/>
    </location>
</feature>